<feature type="compositionally biased region" description="Polar residues" evidence="1">
    <location>
        <begin position="240"/>
        <end position="252"/>
    </location>
</feature>
<dbReference type="EMBL" id="CP000463">
    <property type="protein sequence ID" value="ABJ06939.1"/>
    <property type="molecule type" value="Genomic_DNA"/>
</dbReference>
<feature type="domain" description="FecR protein" evidence="3">
    <location>
        <begin position="56"/>
        <end position="136"/>
    </location>
</feature>
<dbReference type="InterPro" id="IPR011250">
    <property type="entry name" value="OMP/PagP_B-barrel"/>
</dbReference>
<evidence type="ECO:0000256" key="1">
    <source>
        <dbReference type="SAM" id="MobiDB-lite"/>
    </source>
</evidence>
<evidence type="ECO:0000256" key="2">
    <source>
        <dbReference type="SAM" id="SignalP"/>
    </source>
</evidence>
<sequence length="565" mass="57535">MSDLERVRIAALALLLGFPALPAMAQEVGKASAVNPAATANLRTITIGSSITHKERIKTATAGSVQILFVDKTSMTIGPNSDLTIDEYVYDPNAGTGKLAATLGKGALRFVGGQISHSGDAEIKTASAVIGIRGGVALISPQNIYAGYGSSTVSSGGGTVTLGAGEFTQVGGGGPPSPPGPPPPNFVAGFIQQFQSAGGQTGGAPRGAASPANVARAESRATGTNGGAVAGQLTPPVINQMPQLTSTPGNNLTQTIQTTTQQSAVQSTDVARPTITLSGFIGGLMQTVLVNNYNYSYYASISTGTVTDGTATVALDAGAGRVQAKFAGGVEPGPNASYLPSVFEYHYDSQGDYADYNNFVALPATGAGGQPQTTINELPVTNETGAMVAISPAQAGQLASLYGVGNATACDCDYTRWGFWTNQSTQSPYLDSVVGYWVAGRPTTAVEMPLTGQATYAGHVVAAVQNQNSFYFAAGNFNNTVNFGNQTGQVTVTGLDSTNYAGQVQFGADPRNFSGTLAGNVGSRSMALDGSFFRGISSPVGEMGGRVSITGADYLGGGIFAAKMK</sequence>
<dbReference type="AlphaFoldDB" id="Q07M95"/>
<accession>Q07M95</accession>
<dbReference type="STRING" id="316055.RPE_3002"/>
<feature type="chain" id="PRO_5004165850" description="FecR protein domain-containing protein" evidence="2">
    <location>
        <begin position="26"/>
        <end position="565"/>
    </location>
</feature>
<name>Q07M95_RHOP5</name>
<feature type="signal peptide" evidence="2">
    <location>
        <begin position="1"/>
        <end position="25"/>
    </location>
</feature>
<evidence type="ECO:0000259" key="3">
    <source>
        <dbReference type="Pfam" id="PF04773"/>
    </source>
</evidence>
<dbReference type="OrthoDB" id="6038785at2"/>
<dbReference type="Pfam" id="PF04773">
    <property type="entry name" value="FecR"/>
    <property type="match status" value="1"/>
</dbReference>
<dbReference type="HOGENOM" id="CLU_481344_0_0_5"/>
<organism evidence="4">
    <name type="scientific">Rhodopseudomonas palustris (strain BisA53)</name>
    <dbReference type="NCBI Taxonomy" id="316055"/>
    <lineage>
        <taxon>Bacteria</taxon>
        <taxon>Pseudomonadati</taxon>
        <taxon>Pseudomonadota</taxon>
        <taxon>Alphaproteobacteria</taxon>
        <taxon>Hyphomicrobiales</taxon>
        <taxon>Nitrobacteraceae</taxon>
        <taxon>Rhodopseudomonas</taxon>
    </lineage>
</organism>
<dbReference type="InterPro" id="IPR006860">
    <property type="entry name" value="FecR"/>
</dbReference>
<keyword evidence="2" id="KW-0732">Signal</keyword>
<protein>
    <recommendedName>
        <fullName evidence="3">FecR protein domain-containing protein</fullName>
    </recommendedName>
</protein>
<feature type="region of interest" description="Disordered" evidence="1">
    <location>
        <begin position="196"/>
        <end position="253"/>
    </location>
</feature>
<proteinExistence type="predicted"/>
<gene>
    <name evidence="4" type="ordered locus">RPE_3002</name>
</gene>
<evidence type="ECO:0000313" key="4">
    <source>
        <dbReference type="EMBL" id="ABJ06939.1"/>
    </source>
</evidence>
<dbReference type="SUPFAM" id="SSF56925">
    <property type="entry name" value="OMPA-like"/>
    <property type="match status" value="1"/>
</dbReference>
<dbReference type="Gene3D" id="2.40.160.90">
    <property type="match status" value="1"/>
</dbReference>
<reference evidence="4" key="1">
    <citation type="submission" date="2006-09" db="EMBL/GenBank/DDBJ databases">
        <title>Complete sequence of Rhodopseudomonas palustris BisA53.</title>
        <authorList>
            <consortium name="US DOE Joint Genome Institute"/>
            <person name="Copeland A."/>
            <person name="Lucas S."/>
            <person name="Lapidus A."/>
            <person name="Barry K."/>
            <person name="Detter J.C."/>
            <person name="Glavina del Rio T."/>
            <person name="Hammon N."/>
            <person name="Israni S."/>
            <person name="Dalin E."/>
            <person name="Tice H."/>
            <person name="Pitluck S."/>
            <person name="Chain P."/>
            <person name="Malfatti S."/>
            <person name="Shin M."/>
            <person name="Vergez L."/>
            <person name="Schmutz J."/>
            <person name="Larimer F."/>
            <person name="Land M."/>
            <person name="Hauser L."/>
            <person name="Pelletier D.A."/>
            <person name="Kyrpides N."/>
            <person name="Kim E."/>
            <person name="Harwood C.S."/>
            <person name="Oda Y."/>
            <person name="Richardson P."/>
        </authorList>
    </citation>
    <scope>NUCLEOTIDE SEQUENCE [LARGE SCALE GENOMIC DNA]</scope>
    <source>
        <strain evidence="4">BisA53</strain>
    </source>
</reference>
<dbReference type="KEGG" id="rpe:RPE_3002"/>
<dbReference type="eggNOG" id="COG4254">
    <property type="taxonomic scope" value="Bacteria"/>
</dbReference>